<comment type="caution">
    <text evidence="1">The sequence shown here is derived from an EMBL/GenBank/DDBJ whole genome shotgun (WGS) entry which is preliminary data.</text>
</comment>
<dbReference type="AlphaFoldDB" id="A0A506TZN5"/>
<evidence type="ECO:0000313" key="1">
    <source>
        <dbReference type="EMBL" id="TPW26658.1"/>
    </source>
</evidence>
<sequence>MLEVMARLDEKASDLYHAGADDFGLFINMSDVMPDFKTLLGKSLRSSFEAEIMNFPVLHRYALVLSNMAKGLADGSIDVPK</sequence>
<dbReference type="Proteomes" id="UP000318801">
    <property type="component" value="Unassembled WGS sequence"/>
</dbReference>
<accession>A0A506TZN5</accession>
<reference evidence="1 2" key="1">
    <citation type="submission" date="2019-06" db="EMBL/GenBank/DDBJ databases">
        <authorList>
            <person name="Li M."/>
        </authorList>
    </citation>
    <scope>NUCLEOTIDE SEQUENCE [LARGE SCALE GENOMIC DNA]</scope>
    <source>
        <strain evidence="1 2">BGMRC2036</strain>
    </source>
</reference>
<organism evidence="1 2">
    <name type="scientific">Martelella alba</name>
    <dbReference type="NCBI Taxonomy" id="2590451"/>
    <lineage>
        <taxon>Bacteria</taxon>
        <taxon>Pseudomonadati</taxon>
        <taxon>Pseudomonadota</taxon>
        <taxon>Alphaproteobacteria</taxon>
        <taxon>Hyphomicrobiales</taxon>
        <taxon>Aurantimonadaceae</taxon>
        <taxon>Martelella</taxon>
    </lineage>
</organism>
<keyword evidence="2" id="KW-1185">Reference proteome</keyword>
<name>A0A506TZN5_9HYPH</name>
<gene>
    <name evidence="1" type="ORF">FJU08_21955</name>
</gene>
<dbReference type="EMBL" id="VHLG01000025">
    <property type="protein sequence ID" value="TPW26658.1"/>
    <property type="molecule type" value="Genomic_DNA"/>
</dbReference>
<dbReference type="OrthoDB" id="7473531at2"/>
<evidence type="ECO:0000313" key="2">
    <source>
        <dbReference type="Proteomes" id="UP000318801"/>
    </source>
</evidence>
<protein>
    <submittedName>
        <fullName evidence="1">Arylsulfatase regulator</fullName>
    </submittedName>
</protein>
<proteinExistence type="predicted"/>